<name>A0ABM7V056_9FLAO</name>
<evidence type="ECO:0000256" key="2">
    <source>
        <dbReference type="ARBA" id="ARBA00004651"/>
    </source>
</evidence>
<dbReference type="Gene3D" id="3.30.565.10">
    <property type="entry name" value="Histidine kinase-like ATPase, C-terminal domain"/>
    <property type="match status" value="1"/>
</dbReference>
<evidence type="ECO:0000256" key="9">
    <source>
        <dbReference type="ARBA" id="ARBA00022777"/>
    </source>
</evidence>
<protein>
    <recommendedName>
        <fullName evidence="3">histidine kinase</fullName>
        <ecNumber evidence="3">2.7.13.3</ecNumber>
    </recommendedName>
</protein>
<dbReference type="GO" id="GO:0016301">
    <property type="term" value="F:kinase activity"/>
    <property type="evidence" value="ECO:0007669"/>
    <property type="project" value="UniProtKB-KW"/>
</dbReference>
<dbReference type="SMART" id="SM00387">
    <property type="entry name" value="HATPase_c"/>
    <property type="match status" value="1"/>
</dbReference>
<comment type="catalytic activity">
    <reaction evidence="1">
        <text>ATP + protein L-histidine = ADP + protein N-phospho-L-histidine.</text>
        <dbReference type="EC" id="2.7.13.3"/>
    </reaction>
</comment>
<feature type="transmembrane region" description="Helical" evidence="14">
    <location>
        <begin position="163"/>
        <end position="183"/>
    </location>
</feature>
<organism evidence="17 18">
    <name type="scientific">Flavobacterium ammonificans</name>
    <dbReference type="NCBI Taxonomy" id="1751056"/>
    <lineage>
        <taxon>Bacteria</taxon>
        <taxon>Pseudomonadati</taxon>
        <taxon>Bacteroidota</taxon>
        <taxon>Flavobacteriia</taxon>
        <taxon>Flavobacteriales</taxon>
        <taxon>Flavobacteriaceae</taxon>
        <taxon>Flavobacterium</taxon>
    </lineage>
</organism>
<evidence type="ECO:0000256" key="1">
    <source>
        <dbReference type="ARBA" id="ARBA00000085"/>
    </source>
</evidence>
<dbReference type="SUPFAM" id="SSF55874">
    <property type="entry name" value="ATPase domain of HSP90 chaperone/DNA topoisomerase II/histidine kinase"/>
    <property type="match status" value="1"/>
</dbReference>
<evidence type="ECO:0000256" key="5">
    <source>
        <dbReference type="ARBA" id="ARBA00022553"/>
    </source>
</evidence>
<dbReference type="PROSITE" id="PS50109">
    <property type="entry name" value="HIS_KIN"/>
    <property type="match status" value="1"/>
</dbReference>
<dbReference type="SMART" id="SM00304">
    <property type="entry name" value="HAMP"/>
    <property type="match status" value="1"/>
</dbReference>
<dbReference type="PROSITE" id="PS50885">
    <property type="entry name" value="HAMP"/>
    <property type="match status" value="1"/>
</dbReference>
<accession>A0ABM7V056</accession>
<dbReference type="PANTHER" id="PTHR45528:SF1">
    <property type="entry name" value="SENSOR HISTIDINE KINASE CPXA"/>
    <property type="match status" value="1"/>
</dbReference>
<evidence type="ECO:0000256" key="4">
    <source>
        <dbReference type="ARBA" id="ARBA00022475"/>
    </source>
</evidence>
<dbReference type="InterPro" id="IPR050398">
    <property type="entry name" value="HssS/ArlS-like"/>
</dbReference>
<dbReference type="SUPFAM" id="SSF47384">
    <property type="entry name" value="Homodimeric domain of signal transducing histidine kinase"/>
    <property type="match status" value="1"/>
</dbReference>
<feature type="domain" description="Histidine kinase" evidence="15">
    <location>
        <begin position="245"/>
        <end position="461"/>
    </location>
</feature>
<keyword evidence="5" id="KW-0597">Phosphoprotein</keyword>
<reference evidence="17 18" key="1">
    <citation type="journal article" date="2022" name="Int. J. Syst. Evol. Microbiol.">
        <title>Flavobacterium ammonificans sp. nov. and Flavobacterium ammoniigenes sp. nov., ammonifying bacteria isolated from surface river water.</title>
        <authorList>
            <person name="Watanabe K."/>
            <person name="Kitamura T."/>
            <person name="Ogata Y."/>
            <person name="Shindo C."/>
            <person name="Suda W."/>
        </authorList>
    </citation>
    <scope>NUCLEOTIDE SEQUENCE [LARGE SCALE GENOMIC DNA]</scope>
    <source>
        <strain evidence="17 18">GENT11</strain>
    </source>
</reference>
<keyword evidence="7 14" id="KW-0812">Transmembrane</keyword>
<dbReference type="SMART" id="SM00388">
    <property type="entry name" value="HisKA"/>
    <property type="match status" value="1"/>
</dbReference>
<dbReference type="InterPro" id="IPR003594">
    <property type="entry name" value="HATPase_dom"/>
</dbReference>
<dbReference type="InterPro" id="IPR036890">
    <property type="entry name" value="HATPase_C_sf"/>
</dbReference>
<evidence type="ECO:0000259" key="16">
    <source>
        <dbReference type="PROSITE" id="PS50885"/>
    </source>
</evidence>
<evidence type="ECO:0000256" key="14">
    <source>
        <dbReference type="SAM" id="Phobius"/>
    </source>
</evidence>
<dbReference type="Proteomes" id="UP001319865">
    <property type="component" value="Chromosome"/>
</dbReference>
<evidence type="ECO:0000256" key="8">
    <source>
        <dbReference type="ARBA" id="ARBA00022741"/>
    </source>
</evidence>
<dbReference type="EMBL" id="AP025183">
    <property type="protein sequence ID" value="BDB53278.1"/>
    <property type="molecule type" value="Genomic_DNA"/>
</dbReference>
<dbReference type="CDD" id="cd00082">
    <property type="entry name" value="HisKA"/>
    <property type="match status" value="1"/>
</dbReference>
<dbReference type="InterPro" id="IPR003661">
    <property type="entry name" value="HisK_dim/P_dom"/>
</dbReference>
<feature type="transmembrane region" description="Helical" evidence="14">
    <location>
        <begin position="12"/>
        <end position="33"/>
    </location>
</feature>
<keyword evidence="13 14" id="KW-0472">Membrane</keyword>
<evidence type="ECO:0000256" key="11">
    <source>
        <dbReference type="ARBA" id="ARBA00022989"/>
    </source>
</evidence>
<dbReference type="Pfam" id="PF00672">
    <property type="entry name" value="HAMP"/>
    <property type="match status" value="1"/>
</dbReference>
<dbReference type="Pfam" id="PF02518">
    <property type="entry name" value="HATPase_c"/>
    <property type="match status" value="1"/>
</dbReference>
<comment type="subcellular location">
    <subcellularLocation>
        <location evidence="2">Cell membrane</location>
        <topology evidence="2">Multi-pass membrane protein</topology>
    </subcellularLocation>
</comment>
<keyword evidence="12" id="KW-0902">Two-component regulatory system</keyword>
<keyword evidence="6" id="KW-0808">Transferase</keyword>
<keyword evidence="18" id="KW-1185">Reference proteome</keyword>
<dbReference type="InterPro" id="IPR036097">
    <property type="entry name" value="HisK_dim/P_sf"/>
</dbReference>
<evidence type="ECO:0000256" key="6">
    <source>
        <dbReference type="ARBA" id="ARBA00022679"/>
    </source>
</evidence>
<proteinExistence type="predicted"/>
<evidence type="ECO:0000256" key="3">
    <source>
        <dbReference type="ARBA" id="ARBA00012438"/>
    </source>
</evidence>
<sequence length="462" mass="52938">MMQLSFKNKIASLYIVTTALLIAFVFCVIYISVSYTMYSDINEDIESESQKHLTEIDVSNNSFRLIHLEEWMEREHNTEDVNPVYVQFIDNKKNVVEKSPNLKRNLQFNSEIPFNTLFDYQLDGKAVRQIQLPIYEGKLIIGYLLVAMSLENTYLVQNNLLEVLTIAYPTILGILFLIARLIAGRSIKPINAIINTANEITKDNLKSRIPLPRTKDELFILSQTINDLLDRLETAIEREKQFTSDASHELRTPLTVIKGTLEVLIRKPRATKEYEEKINFCVAEVDRLNHLVDQLLLLARYENEKQTFKNEKVYLNGIIQDILVRKASLLKLKDIKIHLKMEEDYYCESDQQFVTIIITNLISNAIKYSNQSDAIEIHLNQRKQEIICSIIDNGIGIPPADLEKVFQPFFRSKALNHPTIKGIGVGLSIVQRLCSLLSIGINLTSVENAGTKVELVFQESSN</sequence>
<dbReference type="Gene3D" id="1.10.287.130">
    <property type="match status" value="1"/>
</dbReference>
<evidence type="ECO:0000313" key="17">
    <source>
        <dbReference type="EMBL" id="BDB53278.1"/>
    </source>
</evidence>
<keyword evidence="11 14" id="KW-1133">Transmembrane helix</keyword>
<dbReference type="InterPro" id="IPR003660">
    <property type="entry name" value="HAMP_dom"/>
</dbReference>
<evidence type="ECO:0000256" key="7">
    <source>
        <dbReference type="ARBA" id="ARBA00022692"/>
    </source>
</evidence>
<evidence type="ECO:0000256" key="13">
    <source>
        <dbReference type="ARBA" id="ARBA00023136"/>
    </source>
</evidence>
<keyword evidence="9 17" id="KW-0418">Kinase</keyword>
<dbReference type="PRINTS" id="PR00344">
    <property type="entry name" value="BCTRLSENSOR"/>
</dbReference>
<dbReference type="Gene3D" id="6.10.340.10">
    <property type="match status" value="1"/>
</dbReference>
<keyword evidence="10" id="KW-0067">ATP-binding</keyword>
<dbReference type="CDD" id="cd06225">
    <property type="entry name" value="HAMP"/>
    <property type="match status" value="1"/>
</dbReference>
<dbReference type="Pfam" id="PF00512">
    <property type="entry name" value="HisKA"/>
    <property type="match status" value="1"/>
</dbReference>
<evidence type="ECO:0000256" key="10">
    <source>
        <dbReference type="ARBA" id="ARBA00022840"/>
    </source>
</evidence>
<feature type="domain" description="HAMP" evidence="16">
    <location>
        <begin position="184"/>
        <end position="237"/>
    </location>
</feature>
<dbReference type="SUPFAM" id="SSF158472">
    <property type="entry name" value="HAMP domain-like"/>
    <property type="match status" value="1"/>
</dbReference>
<gene>
    <name evidence="17" type="ORF">GENT11_15900</name>
</gene>
<dbReference type="InterPro" id="IPR005467">
    <property type="entry name" value="His_kinase_dom"/>
</dbReference>
<keyword evidence="8" id="KW-0547">Nucleotide-binding</keyword>
<evidence type="ECO:0000313" key="18">
    <source>
        <dbReference type="Proteomes" id="UP001319865"/>
    </source>
</evidence>
<dbReference type="InterPro" id="IPR004358">
    <property type="entry name" value="Sig_transdc_His_kin-like_C"/>
</dbReference>
<evidence type="ECO:0000256" key="12">
    <source>
        <dbReference type="ARBA" id="ARBA00023012"/>
    </source>
</evidence>
<evidence type="ECO:0000259" key="15">
    <source>
        <dbReference type="PROSITE" id="PS50109"/>
    </source>
</evidence>
<dbReference type="EC" id="2.7.13.3" evidence="3"/>
<reference evidence="17 18" key="2">
    <citation type="journal article" date="2022" name="Microorganisms">
        <title>Complete Genome Sequences of Two Flavobacterium ammonificans Strains and a Flavobacterium ammoniigenes Strain of Ammonifying Bacterioplankton Isolated from Surface River Water.</title>
        <authorList>
            <person name="Suda W."/>
            <person name="Ogata Y."/>
            <person name="Shindo C."/>
            <person name="Watanabe K."/>
        </authorList>
    </citation>
    <scope>NUCLEOTIDE SEQUENCE [LARGE SCALE GENOMIC DNA]</scope>
    <source>
        <strain evidence="17 18">GENT11</strain>
    </source>
</reference>
<dbReference type="CDD" id="cd00075">
    <property type="entry name" value="HATPase"/>
    <property type="match status" value="1"/>
</dbReference>
<keyword evidence="4" id="KW-1003">Cell membrane</keyword>
<dbReference type="PANTHER" id="PTHR45528">
    <property type="entry name" value="SENSOR HISTIDINE KINASE CPXA"/>
    <property type="match status" value="1"/>
</dbReference>